<dbReference type="AlphaFoldDB" id="A0A418KWC1"/>
<accession>A0A418KWC1</accession>
<evidence type="ECO:0000256" key="1">
    <source>
        <dbReference type="SAM" id="SignalP"/>
    </source>
</evidence>
<protein>
    <submittedName>
        <fullName evidence="2">Uncharacterized protein</fullName>
    </submittedName>
</protein>
<name>A0A418KWC1_9ACTN</name>
<evidence type="ECO:0000313" key="2">
    <source>
        <dbReference type="EMBL" id="RIQ34085.1"/>
    </source>
</evidence>
<dbReference type="EMBL" id="QUAL01000036">
    <property type="protein sequence ID" value="RIQ34085.1"/>
    <property type="molecule type" value="Genomic_DNA"/>
</dbReference>
<feature type="non-terminal residue" evidence="2">
    <location>
        <position position="338"/>
    </location>
</feature>
<comment type="caution">
    <text evidence="2">The sequence shown here is derived from an EMBL/GenBank/DDBJ whole genome shotgun (WGS) entry which is preliminary data.</text>
</comment>
<feature type="chain" id="PRO_5019183582" evidence="1">
    <location>
        <begin position="20"/>
        <end position="338"/>
    </location>
</feature>
<keyword evidence="1" id="KW-0732">Signal</keyword>
<dbReference type="Proteomes" id="UP000284057">
    <property type="component" value="Unassembled WGS sequence"/>
</dbReference>
<keyword evidence="3" id="KW-1185">Reference proteome</keyword>
<sequence>MAGAALAACFALSVPAATAEEGKGVELPNEITSVEEADGLLDTLGLGDIEVGNSLCALPWLWQGPFNIFVGGQEAYYEACNGNTGIAIGDGINVLNNGADSYGDGINVLNNTCAAPWLWQGPANGAVEDQSAYYVVCNTEETTYGDGINVLNGACALPWLWQGPANVFNEGQEATYVACNSDGTTYGDGINVGNNVCALPWLWQGPVNGFNDGQAAHYAACNNDGTLTGDGANLLNNACAAPWLWQGPINTVLGEQSAHYTACSGADAPSTDLLSSLVSLEGGSIDILNDACGAPWLWQGPLNAVIDSQEAYYQACDQRAEAETEVDGTEVDGTEVDG</sequence>
<organism evidence="2 3">
    <name type="scientific">Jiangella rhizosphaerae</name>
    <dbReference type="NCBI Taxonomy" id="2293569"/>
    <lineage>
        <taxon>Bacteria</taxon>
        <taxon>Bacillati</taxon>
        <taxon>Actinomycetota</taxon>
        <taxon>Actinomycetes</taxon>
        <taxon>Jiangellales</taxon>
        <taxon>Jiangellaceae</taxon>
        <taxon>Jiangella</taxon>
    </lineage>
</organism>
<proteinExistence type="predicted"/>
<evidence type="ECO:0000313" key="3">
    <source>
        <dbReference type="Proteomes" id="UP000284057"/>
    </source>
</evidence>
<reference evidence="2 3" key="1">
    <citation type="submission" date="2018-09" db="EMBL/GenBank/DDBJ databases">
        <title>Isolation, diversity and antifungal activity of actinobacteria from wheat.</title>
        <authorList>
            <person name="Han C."/>
        </authorList>
    </citation>
    <scope>NUCLEOTIDE SEQUENCE [LARGE SCALE GENOMIC DNA]</scope>
    <source>
        <strain evidence="2 3">NEAU-YY265</strain>
    </source>
</reference>
<feature type="signal peptide" evidence="1">
    <location>
        <begin position="1"/>
        <end position="19"/>
    </location>
</feature>
<gene>
    <name evidence="2" type="ORF">DY240_03950</name>
</gene>